<organism evidence="2 3">
    <name type="scientific">Belliella calami</name>
    <dbReference type="NCBI Taxonomy" id="2923436"/>
    <lineage>
        <taxon>Bacteria</taxon>
        <taxon>Pseudomonadati</taxon>
        <taxon>Bacteroidota</taxon>
        <taxon>Cytophagia</taxon>
        <taxon>Cytophagales</taxon>
        <taxon>Cyclobacteriaceae</taxon>
        <taxon>Belliella</taxon>
    </lineage>
</organism>
<feature type="signal peptide" evidence="1">
    <location>
        <begin position="1"/>
        <end position="21"/>
    </location>
</feature>
<protein>
    <submittedName>
        <fullName evidence="2">Carboxypeptidase-like regulatory domain-containing protein</fullName>
    </submittedName>
</protein>
<dbReference type="SUPFAM" id="SSF49464">
    <property type="entry name" value="Carboxypeptidase regulatory domain-like"/>
    <property type="match status" value="1"/>
</dbReference>
<accession>A0ABS9UN87</accession>
<evidence type="ECO:0000313" key="2">
    <source>
        <dbReference type="EMBL" id="MCH7398081.1"/>
    </source>
</evidence>
<gene>
    <name evidence="2" type="ORF">MM236_08780</name>
</gene>
<comment type="caution">
    <text evidence="2">The sequence shown here is derived from an EMBL/GenBank/DDBJ whole genome shotgun (WGS) entry which is preliminary data.</text>
</comment>
<keyword evidence="3" id="KW-1185">Reference proteome</keyword>
<dbReference type="RefSeq" id="WP_241274592.1">
    <property type="nucleotide sequence ID" value="NZ_JAKZGS010000005.1"/>
</dbReference>
<name>A0ABS9UN87_9BACT</name>
<dbReference type="Gene3D" id="2.60.40.1120">
    <property type="entry name" value="Carboxypeptidase-like, regulatory domain"/>
    <property type="match status" value="1"/>
</dbReference>
<reference evidence="2" key="1">
    <citation type="submission" date="2022-03" db="EMBL/GenBank/DDBJ databases">
        <title>De novo assembled genomes of Belliella spp. (Cyclobacteriaceae) strains.</title>
        <authorList>
            <person name="Szabo A."/>
            <person name="Korponai K."/>
            <person name="Felfoldi T."/>
        </authorList>
    </citation>
    <scope>NUCLEOTIDE SEQUENCE</scope>
    <source>
        <strain evidence="2">DSM 107340</strain>
    </source>
</reference>
<dbReference type="InterPro" id="IPR008969">
    <property type="entry name" value="CarboxyPept-like_regulatory"/>
</dbReference>
<proteinExistence type="predicted"/>
<dbReference type="EMBL" id="JAKZGS010000005">
    <property type="protein sequence ID" value="MCH7398081.1"/>
    <property type="molecule type" value="Genomic_DNA"/>
</dbReference>
<feature type="chain" id="PRO_5046466668" evidence="1">
    <location>
        <begin position="22"/>
        <end position="395"/>
    </location>
</feature>
<keyword evidence="1" id="KW-0732">Signal</keyword>
<evidence type="ECO:0000256" key="1">
    <source>
        <dbReference type="SAM" id="SignalP"/>
    </source>
</evidence>
<evidence type="ECO:0000313" key="3">
    <source>
        <dbReference type="Proteomes" id="UP001165488"/>
    </source>
</evidence>
<dbReference type="Pfam" id="PF13715">
    <property type="entry name" value="CarbopepD_reg_2"/>
    <property type="match status" value="1"/>
</dbReference>
<sequence>MKVTKAILSAIFFFCISISNSQTKLEGIIENVENQTPIPYAMVFLTNTSNGTLSDSLGRFSLEIPNGKHELIIKTLGFTTLSFEFDHNALQNKLYRFRLAADDMELSELEVNSIRDKAWYSNLEIFKRYFIGTSSNSEKTMLENPTKLVLDDQSIPRTLLAKANEAIVIENVNLGYKIKYILQSFEYSKSNFRVFYGGYALFTSDSTLSRRKNKQVEKNREIAYFGSSMHFLRAVYQNKVEEEGFLVRRLRKIPNINRPDDEELNAVAENFRLGRPTPYTFEEFARLRKLPKTIDVLEKDPIDLSQIIEEGEEGQMILKFDDYLQVIYQKAKPNQNYPDAHKLPNQESLIHFINGKIEIYENGSFSPPYDLLFEGYMGWMKIGDMLPLDYYPNPK</sequence>
<dbReference type="Proteomes" id="UP001165488">
    <property type="component" value="Unassembled WGS sequence"/>
</dbReference>